<keyword evidence="2" id="KW-0548">Nucleotidyltransferase</keyword>
<feature type="compositionally biased region" description="Polar residues" evidence="1">
    <location>
        <begin position="78"/>
        <end position="101"/>
    </location>
</feature>
<keyword evidence="2" id="KW-0808">Transferase</keyword>
<evidence type="ECO:0000313" key="3">
    <source>
        <dbReference type="Proteomes" id="UP001050975"/>
    </source>
</evidence>
<sequence>MSWQTKVKSLSFIRYPDDVVIHADINVVTQCQKIISEWLKGMGLELKPSQTKTTHTLNEYNGNVGLDFLGFHMQQEPSGNYRSATNSAGKILGFNTNQPEPGKTESSPK</sequence>
<reference evidence="2" key="1">
    <citation type="submission" date="2019-10" db="EMBL/GenBank/DDBJ databases">
        <title>Draft genome sequece of Microseira wollei NIES-4236.</title>
        <authorList>
            <person name="Yamaguchi H."/>
            <person name="Suzuki S."/>
            <person name="Kawachi M."/>
        </authorList>
    </citation>
    <scope>NUCLEOTIDE SEQUENCE</scope>
    <source>
        <strain evidence="2">NIES-4236</strain>
    </source>
</reference>
<comment type="caution">
    <text evidence="2">The sequence shown here is derived from an EMBL/GenBank/DDBJ whole genome shotgun (WGS) entry which is preliminary data.</text>
</comment>
<keyword evidence="3" id="KW-1185">Reference proteome</keyword>
<accession>A0AAV3XQH7</accession>
<proteinExistence type="predicted"/>
<dbReference type="Proteomes" id="UP001050975">
    <property type="component" value="Unassembled WGS sequence"/>
</dbReference>
<evidence type="ECO:0000313" key="2">
    <source>
        <dbReference type="EMBL" id="GET43034.1"/>
    </source>
</evidence>
<dbReference type="SUPFAM" id="SSF56672">
    <property type="entry name" value="DNA/RNA polymerases"/>
    <property type="match status" value="1"/>
</dbReference>
<name>A0AAV3XQH7_9CYAN</name>
<organism evidence="2 3">
    <name type="scientific">Microseira wollei NIES-4236</name>
    <dbReference type="NCBI Taxonomy" id="2530354"/>
    <lineage>
        <taxon>Bacteria</taxon>
        <taxon>Bacillati</taxon>
        <taxon>Cyanobacteriota</taxon>
        <taxon>Cyanophyceae</taxon>
        <taxon>Oscillatoriophycideae</taxon>
        <taxon>Aerosakkonematales</taxon>
        <taxon>Aerosakkonemataceae</taxon>
        <taxon>Microseira</taxon>
    </lineage>
</organism>
<feature type="region of interest" description="Disordered" evidence="1">
    <location>
        <begin position="78"/>
        <end position="109"/>
    </location>
</feature>
<keyword evidence="2" id="KW-0695">RNA-directed DNA polymerase</keyword>
<dbReference type="GO" id="GO:0003964">
    <property type="term" value="F:RNA-directed DNA polymerase activity"/>
    <property type="evidence" value="ECO:0007669"/>
    <property type="project" value="UniProtKB-KW"/>
</dbReference>
<gene>
    <name evidence="2" type="ORF">MiSe_78540</name>
</gene>
<dbReference type="EMBL" id="BLAY01000195">
    <property type="protein sequence ID" value="GET43034.1"/>
    <property type="molecule type" value="Genomic_DNA"/>
</dbReference>
<protein>
    <submittedName>
        <fullName evidence="2">RNA-directed DNA polymerase</fullName>
    </submittedName>
</protein>
<evidence type="ECO:0000256" key="1">
    <source>
        <dbReference type="SAM" id="MobiDB-lite"/>
    </source>
</evidence>
<dbReference type="InterPro" id="IPR043502">
    <property type="entry name" value="DNA/RNA_pol_sf"/>
</dbReference>
<dbReference type="AlphaFoldDB" id="A0AAV3XQH7"/>